<evidence type="ECO:0000313" key="2">
    <source>
        <dbReference type="EMBL" id="MFC5191615.1"/>
    </source>
</evidence>
<evidence type="ECO:0000313" key="3">
    <source>
        <dbReference type="Proteomes" id="UP001596163"/>
    </source>
</evidence>
<dbReference type="InterPro" id="IPR029063">
    <property type="entry name" value="SAM-dependent_MTases_sf"/>
</dbReference>
<dbReference type="RefSeq" id="WP_377913824.1">
    <property type="nucleotide sequence ID" value="NZ_JBHSKS010000004.1"/>
</dbReference>
<dbReference type="PANTHER" id="PTHR43591">
    <property type="entry name" value="METHYLTRANSFERASE"/>
    <property type="match status" value="1"/>
</dbReference>
<accession>A0ABW0BW93</accession>
<reference evidence="3" key="1">
    <citation type="journal article" date="2019" name="Int. J. Syst. Evol. Microbiol.">
        <title>The Global Catalogue of Microorganisms (GCM) 10K type strain sequencing project: providing services to taxonomists for standard genome sequencing and annotation.</title>
        <authorList>
            <consortium name="The Broad Institute Genomics Platform"/>
            <consortium name="The Broad Institute Genome Sequencing Center for Infectious Disease"/>
            <person name="Wu L."/>
            <person name="Ma J."/>
        </authorList>
    </citation>
    <scope>NUCLEOTIDE SEQUENCE [LARGE SCALE GENOMIC DNA]</scope>
    <source>
        <strain evidence="3">CGMCC 1.7030</strain>
    </source>
</reference>
<dbReference type="Gene3D" id="3.40.50.150">
    <property type="entry name" value="Vaccinia Virus protein VP39"/>
    <property type="match status" value="1"/>
</dbReference>
<keyword evidence="2" id="KW-0808">Transferase</keyword>
<organism evidence="2 3">
    <name type="scientific">Algoriphagus aquatilis</name>
    <dbReference type="NCBI Taxonomy" id="490186"/>
    <lineage>
        <taxon>Bacteria</taxon>
        <taxon>Pseudomonadati</taxon>
        <taxon>Bacteroidota</taxon>
        <taxon>Cytophagia</taxon>
        <taxon>Cytophagales</taxon>
        <taxon>Cyclobacteriaceae</taxon>
        <taxon>Algoriphagus</taxon>
    </lineage>
</organism>
<gene>
    <name evidence="2" type="ORF">ACFPIK_07540</name>
</gene>
<dbReference type="Proteomes" id="UP001596163">
    <property type="component" value="Unassembled WGS sequence"/>
</dbReference>
<dbReference type="GO" id="GO:0102208">
    <property type="term" value="F:2-polyprenyl-6-hydroxyphenol methylase activity"/>
    <property type="evidence" value="ECO:0007669"/>
    <property type="project" value="UniProtKB-EC"/>
</dbReference>
<dbReference type="InterPro" id="IPR013216">
    <property type="entry name" value="Methyltransf_11"/>
</dbReference>
<dbReference type="EC" id="2.1.1.64" evidence="2"/>
<keyword evidence="2" id="KW-0489">Methyltransferase</keyword>
<proteinExistence type="predicted"/>
<feature type="domain" description="Methyltransferase type 11" evidence="1">
    <location>
        <begin position="33"/>
        <end position="134"/>
    </location>
</feature>
<sequence length="204" mass="23314">MEINELIRLLGNVDIYLLDQILKGRFTKEMKILDAGCGEGRNAIYFIQKNYQIFGIDPNDLAIQYCRYLSTSLNPAFDTHRFQVAKLEDVPFHAGAFDAVICSAVLHFAESVDNFWQMIHEIHRVLKPGGVFWFRMTTAFGGILAHSSALGEGKYILPDESERFLFLPAYVDKLENIGFRFLEPMKTVLIPGQREMGIMVMEKI</sequence>
<protein>
    <submittedName>
        <fullName evidence="2">Class I SAM-dependent methyltransferase</fullName>
        <ecNumber evidence="2">2.1.1.222</ecNumber>
        <ecNumber evidence="2">2.1.1.64</ecNumber>
    </submittedName>
</protein>
<keyword evidence="3" id="KW-1185">Reference proteome</keyword>
<dbReference type="GO" id="GO:0061542">
    <property type="term" value="F:3-demethylubiquinol 3-O-methyltransferase activity"/>
    <property type="evidence" value="ECO:0007669"/>
    <property type="project" value="UniProtKB-EC"/>
</dbReference>
<dbReference type="EC" id="2.1.1.222" evidence="2"/>
<comment type="caution">
    <text evidence="2">The sequence shown here is derived from an EMBL/GenBank/DDBJ whole genome shotgun (WGS) entry which is preliminary data.</text>
</comment>
<dbReference type="EMBL" id="JBHSKS010000004">
    <property type="protein sequence ID" value="MFC5191615.1"/>
    <property type="molecule type" value="Genomic_DNA"/>
</dbReference>
<dbReference type="CDD" id="cd02440">
    <property type="entry name" value="AdoMet_MTases"/>
    <property type="match status" value="1"/>
</dbReference>
<name>A0ABW0BW93_9BACT</name>
<dbReference type="SUPFAM" id="SSF53335">
    <property type="entry name" value="S-adenosyl-L-methionine-dependent methyltransferases"/>
    <property type="match status" value="1"/>
</dbReference>
<dbReference type="GO" id="GO:0032259">
    <property type="term" value="P:methylation"/>
    <property type="evidence" value="ECO:0007669"/>
    <property type="project" value="UniProtKB-KW"/>
</dbReference>
<evidence type="ECO:0000259" key="1">
    <source>
        <dbReference type="Pfam" id="PF08241"/>
    </source>
</evidence>
<dbReference type="Pfam" id="PF08241">
    <property type="entry name" value="Methyltransf_11"/>
    <property type="match status" value="1"/>
</dbReference>